<dbReference type="Pfam" id="PF12773">
    <property type="entry name" value="DZR"/>
    <property type="match status" value="1"/>
</dbReference>
<evidence type="ECO:0000313" key="3">
    <source>
        <dbReference type="Proteomes" id="UP000290273"/>
    </source>
</evidence>
<dbReference type="EMBL" id="QMAU01000015">
    <property type="protein sequence ID" value="RXI58093.1"/>
    <property type="molecule type" value="Genomic_DNA"/>
</dbReference>
<accession>A0ABY0ERU5</accession>
<comment type="caution">
    <text evidence="2">The sequence shown here is derived from an EMBL/GenBank/DDBJ whole genome shotgun (WGS) entry which is preliminary data.</text>
</comment>
<sequence>MKCPNCGFENHVDDAEFCQECGIYLTNNCSNGRCDLNNGESIPIPNDAKFCPYCSAESTFKQYGFFDK</sequence>
<name>A0ABY0ERU5_CLOTA</name>
<dbReference type="Proteomes" id="UP000290273">
    <property type="component" value="Unassembled WGS sequence"/>
</dbReference>
<dbReference type="InterPro" id="IPR025874">
    <property type="entry name" value="DZR"/>
</dbReference>
<gene>
    <name evidence="2" type="ORF">DP131_03085</name>
</gene>
<evidence type="ECO:0000313" key="2">
    <source>
        <dbReference type="EMBL" id="RXI58093.1"/>
    </source>
</evidence>
<feature type="domain" description="DZANK-type" evidence="1">
    <location>
        <begin position="3"/>
        <end position="54"/>
    </location>
</feature>
<organism evidence="2 3">
    <name type="scientific">Clostridium tetani</name>
    <dbReference type="NCBI Taxonomy" id="1513"/>
    <lineage>
        <taxon>Bacteria</taxon>
        <taxon>Bacillati</taxon>
        <taxon>Bacillota</taxon>
        <taxon>Clostridia</taxon>
        <taxon>Eubacteriales</taxon>
        <taxon>Clostridiaceae</taxon>
        <taxon>Clostridium</taxon>
    </lineage>
</organism>
<proteinExistence type="predicted"/>
<protein>
    <submittedName>
        <fullName evidence="2">Zinc-ribbon domain-containing protein</fullName>
    </submittedName>
</protein>
<reference evidence="2 3" key="1">
    <citation type="submission" date="2018-06" db="EMBL/GenBank/DDBJ databases">
        <title>Genome conservation of Clostridium tetani.</title>
        <authorList>
            <person name="Bruggemann H."/>
            <person name="Popoff M.R."/>
        </authorList>
    </citation>
    <scope>NUCLEOTIDE SEQUENCE [LARGE SCALE GENOMIC DNA]</scope>
    <source>
        <strain evidence="2 3">63.05</strain>
    </source>
</reference>
<dbReference type="RefSeq" id="WP_039261075.1">
    <property type="nucleotide sequence ID" value="NZ_CASHSX010000016.1"/>
</dbReference>
<evidence type="ECO:0000259" key="1">
    <source>
        <dbReference type="Pfam" id="PF12773"/>
    </source>
</evidence>